<sequence length="205" mass="21946">SSTAEKSRQIVGEERSSQSGKFSWMDCFDLGSGTLACSIKEGVKLYTYNIRSGIVEKSRHKAYEIALEDALHEGLSIQEASRAAAVAGKKAAKISSRKARRITGPVIAAAWDFFEAIYYGGGPIEATMRGAGTMCGAWMGGIEGERKLGRIGYLIGSHLGNWIGGRVGLMLYDIGNAAWFLKEQATAMLGGGITVEEESAVEVEL</sequence>
<dbReference type="Gramene" id="EFJ30422">
    <property type="protein sequence ID" value="EFJ30422"/>
    <property type="gene ID" value="SELMODRAFT_89585"/>
</dbReference>
<evidence type="ECO:0000313" key="3">
    <source>
        <dbReference type="Proteomes" id="UP000001514"/>
    </source>
</evidence>
<reference evidence="2 3" key="1">
    <citation type="journal article" date="2011" name="Science">
        <title>The Selaginella genome identifies genetic changes associated with the evolution of vascular plants.</title>
        <authorList>
            <person name="Banks J.A."/>
            <person name="Nishiyama T."/>
            <person name="Hasebe M."/>
            <person name="Bowman J.L."/>
            <person name="Gribskov M."/>
            <person name="dePamphilis C."/>
            <person name="Albert V.A."/>
            <person name="Aono N."/>
            <person name="Aoyama T."/>
            <person name="Ambrose B.A."/>
            <person name="Ashton N.W."/>
            <person name="Axtell M.J."/>
            <person name="Barker E."/>
            <person name="Barker M.S."/>
            <person name="Bennetzen J.L."/>
            <person name="Bonawitz N.D."/>
            <person name="Chapple C."/>
            <person name="Cheng C."/>
            <person name="Correa L.G."/>
            <person name="Dacre M."/>
            <person name="DeBarry J."/>
            <person name="Dreyer I."/>
            <person name="Elias M."/>
            <person name="Engstrom E.M."/>
            <person name="Estelle M."/>
            <person name="Feng L."/>
            <person name="Finet C."/>
            <person name="Floyd S.K."/>
            <person name="Frommer W.B."/>
            <person name="Fujita T."/>
            <person name="Gramzow L."/>
            <person name="Gutensohn M."/>
            <person name="Harholt J."/>
            <person name="Hattori M."/>
            <person name="Heyl A."/>
            <person name="Hirai T."/>
            <person name="Hiwatashi Y."/>
            <person name="Ishikawa M."/>
            <person name="Iwata M."/>
            <person name="Karol K.G."/>
            <person name="Koehler B."/>
            <person name="Kolukisaoglu U."/>
            <person name="Kubo M."/>
            <person name="Kurata T."/>
            <person name="Lalonde S."/>
            <person name="Li K."/>
            <person name="Li Y."/>
            <person name="Litt A."/>
            <person name="Lyons E."/>
            <person name="Manning G."/>
            <person name="Maruyama T."/>
            <person name="Michael T.P."/>
            <person name="Mikami K."/>
            <person name="Miyazaki S."/>
            <person name="Morinaga S."/>
            <person name="Murata T."/>
            <person name="Mueller-Roeber B."/>
            <person name="Nelson D.R."/>
            <person name="Obara M."/>
            <person name="Oguri Y."/>
            <person name="Olmstead R.G."/>
            <person name="Onodera N."/>
            <person name="Petersen B.L."/>
            <person name="Pils B."/>
            <person name="Prigge M."/>
            <person name="Rensing S.A."/>
            <person name="Riano-Pachon D.M."/>
            <person name="Roberts A.W."/>
            <person name="Sato Y."/>
            <person name="Scheller H.V."/>
            <person name="Schulz B."/>
            <person name="Schulz C."/>
            <person name="Shakirov E.V."/>
            <person name="Shibagaki N."/>
            <person name="Shinohara N."/>
            <person name="Shippen D.E."/>
            <person name="Soerensen I."/>
            <person name="Sotooka R."/>
            <person name="Sugimoto N."/>
            <person name="Sugita M."/>
            <person name="Sumikawa N."/>
            <person name="Tanurdzic M."/>
            <person name="Theissen G."/>
            <person name="Ulvskov P."/>
            <person name="Wakazuki S."/>
            <person name="Weng J.K."/>
            <person name="Willats W.W."/>
            <person name="Wipf D."/>
            <person name="Wolf P.G."/>
            <person name="Yang L."/>
            <person name="Zimmer A.D."/>
            <person name="Zhu Q."/>
            <person name="Mitros T."/>
            <person name="Hellsten U."/>
            <person name="Loque D."/>
            <person name="Otillar R."/>
            <person name="Salamov A."/>
            <person name="Schmutz J."/>
            <person name="Shapiro H."/>
            <person name="Lindquist E."/>
            <person name="Lucas S."/>
            <person name="Rokhsar D."/>
            <person name="Grigoriev I.V."/>
        </authorList>
    </citation>
    <scope>NUCLEOTIDE SEQUENCE [LARGE SCALE GENOMIC DNA]</scope>
</reference>
<dbReference type="HOGENOM" id="CLU_088762_1_0_1"/>
<keyword evidence="3" id="KW-1185">Reference proteome</keyword>
<protein>
    <submittedName>
        <fullName evidence="2">Uncharacterized protein</fullName>
    </submittedName>
</protein>
<dbReference type="FunCoup" id="D8RB38">
    <property type="interactions" value="1599"/>
</dbReference>
<evidence type="ECO:0000313" key="1">
    <source>
        <dbReference type="EMBL" id="EFJ28528.1"/>
    </source>
</evidence>
<dbReference type="KEGG" id="smo:SELMODRAFT_89585"/>
<dbReference type="EMBL" id="GL377579">
    <property type="protein sequence ID" value="EFJ28528.1"/>
    <property type="molecule type" value="Genomic_DNA"/>
</dbReference>
<accession>D8RB38</accession>
<dbReference type="KEGG" id="smo:SELMODRAFT_93221"/>
<evidence type="ECO:0000313" key="2">
    <source>
        <dbReference type="EMBL" id="EFJ30422.1"/>
    </source>
</evidence>
<name>D8RB38_SELML</name>
<proteinExistence type="predicted"/>
<dbReference type="Gramene" id="EFJ28528">
    <property type="protein sequence ID" value="EFJ28528"/>
    <property type="gene ID" value="SELMODRAFT_93221"/>
</dbReference>
<dbReference type="OrthoDB" id="1906723at2759"/>
<dbReference type="PANTHER" id="PTHR35702">
    <property type="entry name" value="EXPRESSED PROTEIN"/>
    <property type="match status" value="1"/>
</dbReference>
<dbReference type="EMBL" id="GL377575">
    <property type="protein sequence ID" value="EFJ30422.1"/>
    <property type="molecule type" value="Genomic_DNA"/>
</dbReference>
<dbReference type="InParanoid" id="D8RB38"/>
<dbReference type="Proteomes" id="UP000001514">
    <property type="component" value="Unassembled WGS sequence"/>
</dbReference>
<dbReference type="AlphaFoldDB" id="D8RB38"/>
<dbReference type="eggNOG" id="ENOG502QVJS">
    <property type="taxonomic scope" value="Eukaryota"/>
</dbReference>
<feature type="non-terminal residue" evidence="2">
    <location>
        <position position="1"/>
    </location>
</feature>
<dbReference type="PANTHER" id="PTHR35702:SF1">
    <property type="entry name" value="EXPRESSED PROTEIN"/>
    <property type="match status" value="1"/>
</dbReference>
<dbReference type="OMA" id="AYESPHD"/>
<gene>
    <name evidence="2" type="ORF">SELMODRAFT_89585</name>
    <name evidence="1" type="ORF">SELMODRAFT_93221</name>
</gene>
<organism evidence="3">
    <name type="scientific">Selaginella moellendorffii</name>
    <name type="common">Spikemoss</name>
    <dbReference type="NCBI Taxonomy" id="88036"/>
    <lineage>
        <taxon>Eukaryota</taxon>
        <taxon>Viridiplantae</taxon>
        <taxon>Streptophyta</taxon>
        <taxon>Embryophyta</taxon>
        <taxon>Tracheophyta</taxon>
        <taxon>Lycopodiopsida</taxon>
        <taxon>Selaginellales</taxon>
        <taxon>Selaginellaceae</taxon>
        <taxon>Selaginella</taxon>
    </lineage>
</organism>